<protein>
    <submittedName>
        <fullName evidence="1">Uncharacterized protein</fullName>
    </submittedName>
</protein>
<sequence>MYEYTRSTSEILGLWVTSHTLCNSIVDTSWGAATHEVSGGFLVRGGVVTDRTDPARAVRGGLEYSDLGPLTSVDEHPVRGELRGLCGVGRSLRLEVVVHAGHTERSEPTP</sequence>
<keyword evidence="2" id="KW-1185">Reference proteome</keyword>
<proteinExistence type="predicted"/>
<gene>
    <name evidence="1" type="ORF">GSI_02237</name>
</gene>
<organism evidence="1 2">
    <name type="scientific">Ganoderma sinense ZZ0214-1</name>
    <dbReference type="NCBI Taxonomy" id="1077348"/>
    <lineage>
        <taxon>Eukaryota</taxon>
        <taxon>Fungi</taxon>
        <taxon>Dikarya</taxon>
        <taxon>Basidiomycota</taxon>
        <taxon>Agaricomycotina</taxon>
        <taxon>Agaricomycetes</taxon>
        <taxon>Polyporales</taxon>
        <taxon>Polyporaceae</taxon>
        <taxon>Ganoderma</taxon>
    </lineage>
</organism>
<dbReference type="AlphaFoldDB" id="A0A2G8SP25"/>
<accession>A0A2G8SP25</accession>
<evidence type="ECO:0000313" key="2">
    <source>
        <dbReference type="Proteomes" id="UP000230002"/>
    </source>
</evidence>
<name>A0A2G8SP25_9APHY</name>
<dbReference type="Proteomes" id="UP000230002">
    <property type="component" value="Unassembled WGS sequence"/>
</dbReference>
<evidence type="ECO:0000313" key="1">
    <source>
        <dbReference type="EMBL" id="PIL35509.1"/>
    </source>
</evidence>
<dbReference type="EMBL" id="AYKW01000003">
    <property type="protein sequence ID" value="PIL35509.1"/>
    <property type="molecule type" value="Genomic_DNA"/>
</dbReference>
<comment type="caution">
    <text evidence="1">The sequence shown here is derived from an EMBL/GenBank/DDBJ whole genome shotgun (WGS) entry which is preliminary data.</text>
</comment>
<reference evidence="1 2" key="1">
    <citation type="journal article" date="2015" name="Sci. Rep.">
        <title>Chromosome-level genome map provides insights into diverse defense mechanisms in the medicinal fungus Ganoderma sinense.</title>
        <authorList>
            <person name="Zhu Y."/>
            <person name="Xu J."/>
            <person name="Sun C."/>
            <person name="Zhou S."/>
            <person name="Xu H."/>
            <person name="Nelson D.R."/>
            <person name="Qian J."/>
            <person name="Song J."/>
            <person name="Luo H."/>
            <person name="Xiang L."/>
            <person name="Li Y."/>
            <person name="Xu Z."/>
            <person name="Ji A."/>
            <person name="Wang L."/>
            <person name="Lu S."/>
            <person name="Hayward A."/>
            <person name="Sun W."/>
            <person name="Li X."/>
            <person name="Schwartz D.C."/>
            <person name="Wang Y."/>
            <person name="Chen S."/>
        </authorList>
    </citation>
    <scope>NUCLEOTIDE SEQUENCE [LARGE SCALE GENOMIC DNA]</scope>
    <source>
        <strain evidence="1 2">ZZ0214-1</strain>
    </source>
</reference>